<dbReference type="AlphaFoldDB" id="B8M7U3"/>
<dbReference type="InParanoid" id="B8M7U3"/>
<dbReference type="eggNOG" id="ENOG502SM0P">
    <property type="taxonomic scope" value="Eukaryota"/>
</dbReference>
<feature type="compositionally biased region" description="Low complexity" evidence="1">
    <location>
        <begin position="112"/>
        <end position="121"/>
    </location>
</feature>
<proteinExistence type="predicted"/>
<feature type="region of interest" description="Disordered" evidence="1">
    <location>
        <begin position="112"/>
        <end position="155"/>
    </location>
</feature>
<dbReference type="EMBL" id="EQ962654">
    <property type="protein sequence ID" value="EED19822.1"/>
    <property type="molecule type" value="Genomic_DNA"/>
</dbReference>
<sequence length="297" mass="29437">MRSTIYAGLLFALAAEVYSHGVVTQIQGANGVNMPGLSVIDGTPRDCASPGCGAEADTSIIRQNELGGKKASALGRTKGGGPVDAAAAIASFMGGSSAAAASSGNSTTSAKRGLLGDLLGNGKNGGGAGSNSQGTSTKNAPVEGGVKAAAGTGATSGLPTCSDNGTISLTYHQVNQDGAGPLTAMIDPTSGGTDPSAFQKAEIIQDVPGSKLGLSTAKTEDFPIQVQMPQGMTCSGSVGGASNVCIVRVNNNALAGPFGGSAAFTQSSAAKKRAVEYNLSKRHMARGILKRTETELE</sequence>
<dbReference type="VEuPathDB" id="FungiDB:TSTA_030850"/>
<dbReference type="GeneID" id="8101764"/>
<evidence type="ECO:0000256" key="1">
    <source>
        <dbReference type="SAM" id="MobiDB-lite"/>
    </source>
</evidence>
<dbReference type="InterPro" id="IPR021476">
    <property type="entry name" value="Egh16-like"/>
</dbReference>
<evidence type="ECO:0000256" key="2">
    <source>
        <dbReference type="SAM" id="SignalP"/>
    </source>
</evidence>
<dbReference type="PANTHER" id="PTHR34618">
    <property type="entry name" value="SURFACE PROTEIN MAS1, PUTATIVE-RELATED"/>
    <property type="match status" value="1"/>
</dbReference>
<evidence type="ECO:0000313" key="4">
    <source>
        <dbReference type="Proteomes" id="UP000001745"/>
    </source>
</evidence>
<dbReference type="PANTHER" id="PTHR34618:SF1">
    <property type="entry name" value="SECRETED PROTEIN"/>
    <property type="match status" value="1"/>
</dbReference>
<dbReference type="PhylomeDB" id="B8M7U3"/>
<dbReference type="Proteomes" id="UP000001745">
    <property type="component" value="Unassembled WGS sequence"/>
</dbReference>
<accession>B8M7U3</accession>
<organism evidence="3 4">
    <name type="scientific">Talaromyces stipitatus (strain ATCC 10500 / CBS 375.48 / QM 6759 / NRRL 1006)</name>
    <name type="common">Penicillium stipitatum</name>
    <dbReference type="NCBI Taxonomy" id="441959"/>
    <lineage>
        <taxon>Eukaryota</taxon>
        <taxon>Fungi</taxon>
        <taxon>Dikarya</taxon>
        <taxon>Ascomycota</taxon>
        <taxon>Pezizomycotina</taxon>
        <taxon>Eurotiomycetes</taxon>
        <taxon>Eurotiomycetidae</taxon>
        <taxon>Eurotiales</taxon>
        <taxon>Trichocomaceae</taxon>
        <taxon>Talaromyces</taxon>
        <taxon>Talaromyces sect. Talaromyces</taxon>
    </lineage>
</organism>
<feature type="compositionally biased region" description="Low complexity" evidence="1">
    <location>
        <begin position="144"/>
        <end position="155"/>
    </location>
</feature>
<dbReference type="RefSeq" id="XP_002480256.1">
    <property type="nucleotide sequence ID" value="XM_002480211.1"/>
</dbReference>
<dbReference type="STRING" id="441959.B8M7U3"/>
<reference evidence="4" key="1">
    <citation type="journal article" date="2015" name="Genome Announc.">
        <title>Genome sequence of the AIDS-associated pathogen Penicillium marneffei (ATCC18224) and its near taxonomic relative Talaromyces stipitatus (ATCC10500).</title>
        <authorList>
            <person name="Nierman W.C."/>
            <person name="Fedorova-Abrams N.D."/>
            <person name="Andrianopoulos A."/>
        </authorList>
    </citation>
    <scope>NUCLEOTIDE SEQUENCE [LARGE SCALE GENOMIC DNA]</scope>
    <source>
        <strain evidence="4">ATCC 10500 / CBS 375.48 / QM 6759 / NRRL 1006</strain>
    </source>
</reference>
<keyword evidence="2" id="KW-0732">Signal</keyword>
<gene>
    <name evidence="3" type="ORF">TSTA_030850</name>
</gene>
<name>B8M7U3_TALSN</name>
<keyword evidence="4" id="KW-1185">Reference proteome</keyword>
<dbReference type="OMA" id="TMTFHQV"/>
<feature type="signal peptide" evidence="2">
    <location>
        <begin position="1"/>
        <end position="19"/>
    </location>
</feature>
<dbReference type="Pfam" id="PF11327">
    <property type="entry name" value="Egh16-like"/>
    <property type="match status" value="1"/>
</dbReference>
<evidence type="ECO:0000313" key="3">
    <source>
        <dbReference type="EMBL" id="EED19822.1"/>
    </source>
</evidence>
<feature type="chain" id="PRO_5002874899" evidence="2">
    <location>
        <begin position="20"/>
        <end position="297"/>
    </location>
</feature>
<dbReference type="OrthoDB" id="5310497at2759"/>
<protein>
    <submittedName>
        <fullName evidence="3">Cell surface protein Mas1, putative</fullName>
    </submittedName>
</protein>
<dbReference type="HOGENOM" id="CLU_047729_4_0_1"/>